<dbReference type="OrthoDB" id="1667587at2759"/>
<organism evidence="1 2">
    <name type="scientific">Aquilegia coerulea</name>
    <name type="common">Rocky mountain columbine</name>
    <dbReference type="NCBI Taxonomy" id="218851"/>
    <lineage>
        <taxon>Eukaryota</taxon>
        <taxon>Viridiplantae</taxon>
        <taxon>Streptophyta</taxon>
        <taxon>Embryophyta</taxon>
        <taxon>Tracheophyta</taxon>
        <taxon>Spermatophyta</taxon>
        <taxon>Magnoliopsida</taxon>
        <taxon>Ranunculales</taxon>
        <taxon>Ranunculaceae</taxon>
        <taxon>Thalictroideae</taxon>
        <taxon>Aquilegia</taxon>
    </lineage>
</organism>
<dbReference type="InParanoid" id="A0A2G5D4W4"/>
<sequence>MDKDEICSLTLFLNDQWLAVSSDKGTVHIFSLRMCVVGEDLLIHPATQGPAFVQQSSSSSLDALTSPTIVANHGSLLSLMKGMCFI</sequence>
<name>A0A2G5D4W4_AQUCA</name>
<dbReference type="STRING" id="218851.A0A2G5D4W4"/>
<dbReference type="Proteomes" id="UP000230069">
    <property type="component" value="Unassembled WGS sequence"/>
</dbReference>
<gene>
    <name evidence="1" type="ORF">AQUCO_02700024v1</name>
</gene>
<reference evidence="1 2" key="1">
    <citation type="submission" date="2017-09" db="EMBL/GenBank/DDBJ databases">
        <title>WGS assembly of Aquilegia coerulea Goldsmith.</title>
        <authorList>
            <person name="Hodges S."/>
            <person name="Kramer E."/>
            <person name="Nordborg M."/>
            <person name="Tomkins J."/>
            <person name="Borevitz J."/>
            <person name="Derieg N."/>
            <person name="Yan J."/>
            <person name="Mihaltcheva S."/>
            <person name="Hayes R.D."/>
            <person name="Rokhsar D."/>
        </authorList>
    </citation>
    <scope>NUCLEOTIDE SEQUENCE [LARGE SCALE GENOMIC DNA]</scope>
    <source>
        <strain evidence="2">cv. Goldsmith</strain>
    </source>
</reference>
<dbReference type="AlphaFoldDB" id="A0A2G5D4W4"/>
<keyword evidence="2" id="KW-1185">Reference proteome</keyword>
<evidence type="ECO:0000313" key="1">
    <source>
        <dbReference type="EMBL" id="PIA38533.1"/>
    </source>
</evidence>
<protein>
    <submittedName>
        <fullName evidence="1">Uncharacterized protein</fullName>
    </submittedName>
</protein>
<proteinExistence type="predicted"/>
<dbReference type="EMBL" id="KZ305044">
    <property type="protein sequence ID" value="PIA38533.1"/>
    <property type="molecule type" value="Genomic_DNA"/>
</dbReference>
<evidence type="ECO:0000313" key="2">
    <source>
        <dbReference type="Proteomes" id="UP000230069"/>
    </source>
</evidence>
<accession>A0A2G5D4W4</accession>